<evidence type="ECO:0000313" key="3">
    <source>
        <dbReference type="Proteomes" id="UP000284562"/>
    </source>
</evidence>
<feature type="transmembrane region" description="Helical" evidence="1">
    <location>
        <begin position="6"/>
        <end position="32"/>
    </location>
</feature>
<organism evidence="2 3">
    <name type="scientific">Segatella copri</name>
    <dbReference type="NCBI Taxonomy" id="165179"/>
    <lineage>
        <taxon>Bacteria</taxon>
        <taxon>Pseudomonadati</taxon>
        <taxon>Bacteroidota</taxon>
        <taxon>Bacteroidia</taxon>
        <taxon>Bacteroidales</taxon>
        <taxon>Prevotellaceae</taxon>
        <taxon>Segatella</taxon>
    </lineage>
</organism>
<accession>A0AA92V6Z0</accession>
<dbReference type="Proteomes" id="UP000284562">
    <property type="component" value="Unassembled WGS sequence"/>
</dbReference>
<keyword evidence="1" id="KW-0812">Transmembrane</keyword>
<dbReference type="AlphaFoldDB" id="A0AA92V6Z0"/>
<dbReference type="EMBL" id="QRNN01000038">
    <property type="protein sequence ID" value="RHK47921.1"/>
    <property type="molecule type" value="Genomic_DNA"/>
</dbReference>
<keyword evidence="1" id="KW-1133">Transmembrane helix</keyword>
<protein>
    <submittedName>
        <fullName evidence="2">Uncharacterized protein</fullName>
    </submittedName>
</protein>
<name>A0AA92V6Z0_9BACT</name>
<evidence type="ECO:0000313" key="2">
    <source>
        <dbReference type="EMBL" id="RHK47921.1"/>
    </source>
</evidence>
<comment type="caution">
    <text evidence="2">The sequence shown here is derived from an EMBL/GenBank/DDBJ whole genome shotgun (WGS) entry which is preliminary data.</text>
</comment>
<sequence>MDNIIIFMMNFFFILIFIFCGAFFAFILNALYKRTNDYRNIFADTEKFRNDDSIPNGLQLVNLGSNHPKFGFHYDGLNVKAMNWAVGPQSLEYDFAILRKECHHLADNAVVLIPICVLKMFLYRHPFGEHLKYYGILPKDDIVGYTQKTKNTHIDYPLLFHPKKIKRLIKDVPAVTNNLLIDTNPMNETQLKADADFWINCWNREFDIDINNLVLSDINKTNIKRNIHLLNEMIQFCLDRKLRPVICILPVTDYLGSRFSEDFVKNQILAYVNEANTQKCPVLNHLKDSRFTDSSLYINSFFFNLQGRKQFTKMIIEELKDNQIL</sequence>
<gene>
    <name evidence="2" type="ORF">DW064_09810</name>
</gene>
<keyword evidence="1" id="KW-0472">Membrane</keyword>
<evidence type="ECO:0000256" key="1">
    <source>
        <dbReference type="SAM" id="Phobius"/>
    </source>
</evidence>
<reference evidence="2 3" key="1">
    <citation type="submission" date="2018-08" db="EMBL/GenBank/DDBJ databases">
        <title>A genome reference for cultivated species of the human gut microbiota.</title>
        <authorList>
            <person name="Zou Y."/>
            <person name="Xue W."/>
            <person name="Luo G."/>
        </authorList>
    </citation>
    <scope>NUCLEOTIDE SEQUENCE [LARGE SCALE GENOMIC DNA]</scope>
    <source>
        <strain evidence="2 3">AF43-2</strain>
    </source>
</reference>
<proteinExistence type="predicted"/>